<dbReference type="EMBL" id="JASNUO010000002">
    <property type="protein sequence ID" value="MDK4246909.1"/>
    <property type="molecule type" value="Genomic_DNA"/>
</dbReference>
<reference evidence="3 4" key="1">
    <citation type="submission" date="2023-05" db="EMBL/GenBank/DDBJ databases">
        <title>Metabolic capabilities are highly conserved among human nasal-associated Corynebacterium species in pangenomic analyses.</title>
        <authorList>
            <person name="Tran T.H."/>
            <person name="Roberts A.Q."/>
            <person name="Escapa I.F."/>
            <person name="Gao W."/>
            <person name="Conlan S."/>
            <person name="Kong H."/>
            <person name="Segre J.A."/>
            <person name="Kelly M.S."/>
            <person name="Lemon K.P."/>
        </authorList>
    </citation>
    <scope>NUCLEOTIDE SEQUENCE [LARGE SCALE GENOMIC DNA]</scope>
    <source>
        <strain evidence="3 4">KPL3802</strain>
    </source>
</reference>
<accession>A0ABT7FMU6</accession>
<dbReference type="PANTHER" id="PTHR46268:SF6">
    <property type="entry name" value="UNIVERSAL STRESS PROTEIN UP12"/>
    <property type="match status" value="1"/>
</dbReference>
<keyword evidence="4" id="KW-1185">Reference proteome</keyword>
<dbReference type="Proteomes" id="UP001239414">
    <property type="component" value="Unassembled WGS sequence"/>
</dbReference>
<feature type="domain" description="UspA" evidence="2">
    <location>
        <begin position="14"/>
        <end position="149"/>
    </location>
</feature>
<dbReference type="RefSeq" id="WP_284608894.1">
    <property type="nucleotide sequence ID" value="NZ_JASNTZ010000001.1"/>
</dbReference>
<evidence type="ECO:0000313" key="3">
    <source>
        <dbReference type="EMBL" id="MDK4246909.1"/>
    </source>
</evidence>
<evidence type="ECO:0000313" key="4">
    <source>
        <dbReference type="Proteomes" id="UP001239414"/>
    </source>
</evidence>
<evidence type="ECO:0000256" key="1">
    <source>
        <dbReference type="ARBA" id="ARBA00008791"/>
    </source>
</evidence>
<dbReference type="Gene3D" id="3.40.50.12370">
    <property type="match status" value="1"/>
</dbReference>
<dbReference type="CDD" id="cd00293">
    <property type="entry name" value="USP-like"/>
    <property type="match status" value="1"/>
</dbReference>
<organism evidence="3 4">
    <name type="scientific">Corynebacterium accolens</name>
    <dbReference type="NCBI Taxonomy" id="38284"/>
    <lineage>
        <taxon>Bacteria</taxon>
        <taxon>Bacillati</taxon>
        <taxon>Actinomycetota</taxon>
        <taxon>Actinomycetes</taxon>
        <taxon>Mycobacteriales</taxon>
        <taxon>Corynebacteriaceae</taxon>
        <taxon>Corynebacterium</taxon>
    </lineage>
</organism>
<evidence type="ECO:0000259" key="2">
    <source>
        <dbReference type="Pfam" id="PF00582"/>
    </source>
</evidence>
<dbReference type="InterPro" id="IPR006016">
    <property type="entry name" value="UspA"/>
</dbReference>
<comment type="caution">
    <text evidence="3">The sequence shown here is derived from an EMBL/GenBank/DDBJ whole genome shotgun (WGS) entry which is preliminary data.</text>
</comment>
<dbReference type="SUPFAM" id="SSF52402">
    <property type="entry name" value="Adenine nucleotide alpha hydrolases-like"/>
    <property type="match status" value="2"/>
</dbReference>
<comment type="similarity">
    <text evidence="1">Belongs to the universal stress protein A family.</text>
</comment>
<name>A0ABT7FMU6_9CORY</name>
<feature type="domain" description="UspA" evidence="2">
    <location>
        <begin position="175"/>
        <end position="294"/>
    </location>
</feature>
<sequence length="313" mass="33166">MSAESFQRRETQGTIVIGYVATECGMDALRLGIALARGRDIKLEIVMVAPAHNSFSGTYPHDRGYDSILEEQIARWLEEALSRVPESIKCTARIVPGESEASALNATAVELNADLLVVGARKGGIFGRFQMGAAVNMLLHSAAVPVALAPRGYQYPGPISRVTTCFGPRPGTSDVIAIGIDRAQRREVPLRLVSLVLSKESDMQGLGTDVPSAVDAYANRRLGTAAKNLVATGYASTTVASGKDVESALSSLEWQEGEIAVVGSSRMAVPGRLFLGSTAARMLRTIPVPMVVVPAGYMRTDDESSKTTQGGGE</sequence>
<gene>
    <name evidence="3" type="ORF">QPX34_02565</name>
</gene>
<proteinExistence type="inferred from homology"/>
<protein>
    <submittedName>
        <fullName evidence="3">Universal stress protein</fullName>
    </submittedName>
</protein>
<dbReference type="Pfam" id="PF00582">
    <property type="entry name" value="Usp"/>
    <property type="match status" value="2"/>
</dbReference>
<dbReference type="PANTHER" id="PTHR46268">
    <property type="entry name" value="STRESS RESPONSE PROTEIN NHAX"/>
    <property type="match status" value="1"/>
</dbReference>